<evidence type="ECO:0000256" key="3">
    <source>
        <dbReference type="ARBA" id="ARBA00022723"/>
    </source>
</evidence>
<evidence type="ECO:0000256" key="2">
    <source>
        <dbReference type="ARBA" id="ARBA00006333"/>
    </source>
</evidence>
<dbReference type="SUPFAM" id="SSF48239">
    <property type="entry name" value="Terpenoid cyclases/Protein prenyltransferases"/>
    <property type="match status" value="2"/>
</dbReference>
<keyword evidence="3" id="KW-0479">Metal-binding</keyword>
<evidence type="ECO:0000256" key="6">
    <source>
        <dbReference type="ARBA" id="ARBA00023239"/>
    </source>
</evidence>
<feature type="region of interest" description="Disordered" evidence="7">
    <location>
        <begin position="736"/>
        <end position="757"/>
    </location>
</feature>
<dbReference type="Gene3D" id="1.50.10.160">
    <property type="match status" value="1"/>
</dbReference>
<keyword evidence="5" id="KW-0413">Isomerase</keyword>
<dbReference type="InterPro" id="IPR008930">
    <property type="entry name" value="Terpenoid_cyclase/PrenylTrfase"/>
</dbReference>
<evidence type="ECO:0000313" key="8">
    <source>
        <dbReference type="EMBL" id="CAG9982014.1"/>
    </source>
</evidence>
<accession>A0A9N9U6V4</accession>
<evidence type="ECO:0000256" key="7">
    <source>
        <dbReference type="SAM" id="MobiDB-lite"/>
    </source>
</evidence>
<keyword evidence="6" id="KW-0456">Lyase</keyword>
<comment type="cofactor">
    <cofactor evidence="1">
        <name>Mg(2+)</name>
        <dbReference type="ChEBI" id="CHEBI:18420"/>
    </cofactor>
</comment>
<keyword evidence="9" id="KW-1185">Reference proteome</keyword>
<feature type="region of interest" description="Disordered" evidence="7">
    <location>
        <begin position="1"/>
        <end position="20"/>
    </location>
</feature>
<organism evidence="8 9">
    <name type="scientific">Clonostachys byssicola</name>
    <dbReference type="NCBI Taxonomy" id="160290"/>
    <lineage>
        <taxon>Eukaryota</taxon>
        <taxon>Fungi</taxon>
        <taxon>Dikarya</taxon>
        <taxon>Ascomycota</taxon>
        <taxon>Pezizomycotina</taxon>
        <taxon>Sordariomycetes</taxon>
        <taxon>Hypocreomycetidae</taxon>
        <taxon>Hypocreales</taxon>
        <taxon>Bionectriaceae</taxon>
        <taxon>Clonostachys</taxon>
    </lineage>
</organism>
<evidence type="ECO:0000313" key="9">
    <source>
        <dbReference type="Proteomes" id="UP000754883"/>
    </source>
</evidence>
<dbReference type="InterPro" id="IPR050148">
    <property type="entry name" value="Terpene_synthase-like"/>
</dbReference>
<dbReference type="AlphaFoldDB" id="A0A9N9U6V4"/>
<evidence type="ECO:0000256" key="4">
    <source>
        <dbReference type="ARBA" id="ARBA00022842"/>
    </source>
</evidence>
<dbReference type="PANTHER" id="PTHR31739">
    <property type="entry name" value="ENT-COPALYL DIPHOSPHATE SYNTHASE, CHLOROPLASTIC"/>
    <property type="match status" value="1"/>
</dbReference>
<dbReference type="InterPro" id="IPR017057">
    <property type="entry name" value="Ent-kaurene_synthase_fun"/>
</dbReference>
<keyword evidence="4" id="KW-0460">Magnesium</keyword>
<proteinExistence type="inferred from homology"/>
<dbReference type="EMBL" id="CABFNO020001328">
    <property type="protein sequence ID" value="CAG9982014.1"/>
    <property type="molecule type" value="Genomic_DNA"/>
</dbReference>
<gene>
    <name evidence="8" type="ORF">CBYS24578_00009583</name>
</gene>
<name>A0A9N9U6V4_9HYPO</name>
<evidence type="ECO:0000256" key="1">
    <source>
        <dbReference type="ARBA" id="ARBA00001946"/>
    </source>
</evidence>
<dbReference type="PANTHER" id="PTHR31739:SF25">
    <property type="entry name" value="(E,E)-GERANYLLINALOOL SYNTHASE"/>
    <property type="match status" value="1"/>
</dbReference>
<reference evidence="8 9" key="2">
    <citation type="submission" date="2021-10" db="EMBL/GenBank/DDBJ databases">
        <authorList>
            <person name="Piombo E."/>
        </authorList>
    </citation>
    <scope>NUCLEOTIDE SEQUENCE [LARGE SCALE GENOMIC DNA]</scope>
</reference>
<evidence type="ECO:0000256" key="5">
    <source>
        <dbReference type="ARBA" id="ARBA00023235"/>
    </source>
</evidence>
<comment type="similarity">
    <text evidence="2">Belongs to the terpene synthase family.</text>
</comment>
<dbReference type="GO" id="GO:0016853">
    <property type="term" value="F:isomerase activity"/>
    <property type="evidence" value="ECO:0007669"/>
    <property type="project" value="UniProtKB-KW"/>
</dbReference>
<dbReference type="GO" id="GO:0010333">
    <property type="term" value="F:terpene synthase activity"/>
    <property type="evidence" value="ECO:0007669"/>
    <property type="project" value="InterPro"/>
</dbReference>
<sequence>MVASITAKGSSDMHPHHDGRSLPVAEELAAEARLLLKTTSKAYDSIFGVGSMSCSVYDTAWVSLVMKTEDGSSRWLFPESFYYLLSTQASDGSWGGSDSQIDGILSTAASLLSLLRHSSAPLQLSHIDMDILKDRTAKAEVSLHSQLRSWCVASTVHVGFEVIVPALLELLSKENPSLQFSFAERKELERLNATKLSRFKPEYLYTDHKSTIIHSLEAFIGKLDFDKVAHHKAYGSMMGSPSSTSAYLMNASQWDNEAEEYLRHVVQHGDGKANGGVPSAFPSTYFEYSWVLSTLLTSGFSPAELESTELKHMAEVLGHALKDGQGVIGFAPRFMADVDDTAKTLICLKQLGEKVDPGKMIETFESQTHFKTYESERNPSFSANCNALLALLYQEGPQQYSSQVFKMVVYLCDQWWTAMNDIKDKWNISNLYPTLLFVEAIIKLVDLMEQGNFPGFSDKLLQSRAAVCLYQACYRTLLQQSADGSWNGTAEETSYGIIILSHARRLFLFNDFHLQLDTAMDRGSNVLLKLNKRAKRYTAKRLWIEKIGYFSPVLSETYRLAALRSIVAAQTESHLGHSLAEDKSVVPKLSQLWLRTPLFSKVPEWEIRASMIEGTLFRPIVRALRLSVFTRKGVEEDKYFDVIPLAWPTCNNRTRTFAPSCFLFEGMMAALLNYQVDEFIEAIAGVNYADDIPELRRLIDEVINSISDQAASEDKTANGHSKYALNGAFNGSNGQLDVDTAVHSNGHHNGGRNGLPDSIEKIKRQEVLVPLKKFVTRALTHPAILAASPWDRKNMTCELRIYLQTHVTQSEDNVLLKEGRFSEGIMREHFFRWVRTTSADHTSATYTFNFVSCLLSAWNEEGSDCFASTQEKYFGAAMCQHLATMCRMYNDHGSAVRDYDERNLNSIDFPEFCGVAGGPERTIESFTRRKDALFEVAQYERSSLEDAFHRISNHAAGEETPARRERKSRQMDIWWLFYNVTDLFGQIYVLRDIGSRLTI</sequence>
<dbReference type="GO" id="GO:0000287">
    <property type="term" value="F:magnesium ion binding"/>
    <property type="evidence" value="ECO:0007669"/>
    <property type="project" value="TreeGrafter"/>
</dbReference>
<reference evidence="9" key="1">
    <citation type="submission" date="2019-06" db="EMBL/GenBank/DDBJ databases">
        <authorList>
            <person name="Broberg M."/>
        </authorList>
    </citation>
    <scope>NUCLEOTIDE SEQUENCE [LARGE SCALE GENOMIC DNA]</scope>
</reference>
<dbReference type="GO" id="GO:0016102">
    <property type="term" value="P:diterpenoid biosynthetic process"/>
    <property type="evidence" value="ECO:0007669"/>
    <property type="project" value="TreeGrafter"/>
</dbReference>
<dbReference type="OrthoDB" id="2343925at2759"/>
<protein>
    <recommendedName>
        <fullName evidence="10">Ent-kaurene synthase</fullName>
    </recommendedName>
</protein>
<dbReference type="Proteomes" id="UP000754883">
    <property type="component" value="Unassembled WGS sequence"/>
</dbReference>
<feature type="compositionally biased region" description="Basic and acidic residues" evidence="7">
    <location>
        <begin position="11"/>
        <end position="20"/>
    </location>
</feature>
<dbReference type="PIRSF" id="PIRSF036498">
    <property type="entry name" value="Ent-kaurene_synthase_fungi"/>
    <property type="match status" value="1"/>
</dbReference>
<dbReference type="Gene3D" id="1.50.10.20">
    <property type="match status" value="1"/>
</dbReference>
<evidence type="ECO:0008006" key="10">
    <source>
        <dbReference type="Google" id="ProtNLM"/>
    </source>
</evidence>
<comment type="caution">
    <text evidence="8">The sequence shown here is derived from an EMBL/GenBank/DDBJ whole genome shotgun (WGS) entry which is preliminary data.</text>
</comment>